<proteinExistence type="predicted"/>
<accession>A0A8S1R9I7</accession>
<name>A0A8S1R9I7_9CILI</name>
<dbReference type="EMBL" id="CAJJDN010000147">
    <property type="protein sequence ID" value="CAD8123892.1"/>
    <property type="molecule type" value="Genomic_DNA"/>
</dbReference>
<evidence type="ECO:0000313" key="2">
    <source>
        <dbReference type="Proteomes" id="UP000692954"/>
    </source>
</evidence>
<evidence type="ECO:0000313" key="1">
    <source>
        <dbReference type="EMBL" id="CAD8123892.1"/>
    </source>
</evidence>
<keyword evidence="2" id="KW-1185">Reference proteome</keyword>
<protein>
    <submittedName>
        <fullName evidence="1">Uncharacterized protein</fullName>
    </submittedName>
</protein>
<organism evidence="1 2">
    <name type="scientific">Paramecium sonneborni</name>
    <dbReference type="NCBI Taxonomy" id="65129"/>
    <lineage>
        <taxon>Eukaryota</taxon>
        <taxon>Sar</taxon>
        <taxon>Alveolata</taxon>
        <taxon>Ciliophora</taxon>
        <taxon>Intramacronucleata</taxon>
        <taxon>Oligohymenophorea</taxon>
        <taxon>Peniculida</taxon>
        <taxon>Parameciidae</taxon>
        <taxon>Paramecium</taxon>
    </lineage>
</organism>
<sequence>MGFKQHRKNFIQVNFFQISIMVMEDCGKISHKKTKKYLSNFLMVRRQKKSLNLQNKMRIQQIQGLIKMFKLFQKMQIINKKENLLKELKININMQDNSQIVNLMVVVQ</sequence>
<gene>
    <name evidence="1" type="ORF">PSON_ATCC_30995.1.T1470168</name>
</gene>
<comment type="caution">
    <text evidence="1">The sequence shown here is derived from an EMBL/GenBank/DDBJ whole genome shotgun (WGS) entry which is preliminary data.</text>
</comment>
<dbReference type="AlphaFoldDB" id="A0A8S1R9I7"/>
<dbReference type="Proteomes" id="UP000692954">
    <property type="component" value="Unassembled WGS sequence"/>
</dbReference>
<reference evidence="1" key="1">
    <citation type="submission" date="2021-01" db="EMBL/GenBank/DDBJ databases">
        <authorList>
            <consortium name="Genoscope - CEA"/>
            <person name="William W."/>
        </authorList>
    </citation>
    <scope>NUCLEOTIDE SEQUENCE</scope>
</reference>